<protein>
    <submittedName>
        <fullName evidence="8">Uncharacterized protein</fullName>
    </submittedName>
</protein>
<evidence type="ECO:0000256" key="3">
    <source>
        <dbReference type="ARBA" id="ARBA00022793"/>
    </source>
</evidence>
<dbReference type="CDD" id="cd06450">
    <property type="entry name" value="DOPA_deC_like"/>
    <property type="match status" value="1"/>
</dbReference>
<evidence type="ECO:0000256" key="2">
    <source>
        <dbReference type="ARBA" id="ARBA00009533"/>
    </source>
</evidence>
<evidence type="ECO:0000256" key="4">
    <source>
        <dbReference type="ARBA" id="ARBA00022898"/>
    </source>
</evidence>
<reference evidence="8" key="2">
    <citation type="submission" date="2022-10" db="EMBL/GenBank/DDBJ databases">
        <authorList>
            <consortium name="ENA_rothamsted_submissions"/>
            <consortium name="culmorum"/>
            <person name="King R."/>
        </authorList>
    </citation>
    <scope>NUCLEOTIDE SEQUENCE</scope>
</reference>
<name>A0A9N9RXJ8_9DIPT</name>
<dbReference type="InterPro" id="IPR002129">
    <property type="entry name" value="PyrdxlP-dep_de-COase"/>
</dbReference>
<evidence type="ECO:0000256" key="6">
    <source>
        <dbReference type="PIRSR" id="PIRSR602129-50"/>
    </source>
</evidence>
<evidence type="ECO:0000256" key="5">
    <source>
        <dbReference type="ARBA" id="ARBA00023239"/>
    </source>
</evidence>
<dbReference type="PANTHER" id="PTHR45677">
    <property type="entry name" value="GLUTAMATE DECARBOXYLASE-RELATED"/>
    <property type="match status" value="1"/>
</dbReference>
<dbReference type="InterPro" id="IPR015424">
    <property type="entry name" value="PyrdxlP-dep_Trfase"/>
</dbReference>
<dbReference type="GO" id="GO:0030170">
    <property type="term" value="F:pyridoxal phosphate binding"/>
    <property type="evidence" value="ECO:0007669"/>
    <property type="project" value="InterPro"/>
</dbReference>
<evidence type="ECO:0000256" key="7">
    <source>
        <dbReference type="RuleBase" id="RU000382"/>
    </source>
</evidence>
<dbReference type="InterPro" id="IPR015421">
    <property type="entry name" value="PyrdxlP-dep_Trfase_major"/>
</dbReference>
<accession>A0A9N9RXJ8</accession>
<dbReference type="Proteomes" id="UP001153620">
    <property type="component" value="Chromosome 2"/>
</dbReference>
<dbReference type="GO" id="GO:0019752">
    <property type="term" value="P:carboxylic acid metabolic process"/>
    <property type="evidence" value="ECO:0007669"/>
    <property type="project" value="InterPro"/>
</dbReference>
<dbReference type="Gene3D" id="3.90.1150.170">
    <property type="match status" value="1"/>
</dbReference>
<proteinExistence type="inferred from homology"/>
<keyword evidence="3" id="KW-0210">Decarboxylase</keyword>
<dbReference type="Pfam" id="PF00282">
    <property type="entry name" value="Pyridoxal_deC"/>
    <property type="match status" value="1"/>
</dbReference>
<keyword evidence="4 6" id="KW-0663">Pyridoxal phosphate</keyword>
<comment type="cofactor">
    <cofactor evidence="1 6 7">
        <name>pyridoxal 5'-phosphate</name>
        <dbReference type="ChEBI" id="CHEBI:597326"/>
    </cofactor>
</comment>
<evidence type="ECO:0000313" key="8">
    <source>
        <dbReference type="EMBL" id="CAG9805267.1"/>
    </source>
</evidence>
<comment type="similarity">
    <text evidence="2 7">Belongs to the group II decarboxylase family.</text>
</comment>
<dbReference type="OrthoDB" id="392571at2759"/>
<dbReference type="Gene3D" id="3.40.640.10">
    <property type="entry name" value="Type I PLP-dependent aspartate aminotransferase-like (Major domain)"/>
    <property type="match status" value="1"/>
</dbReference>
<dbReference type="SUPFAM" id="SSF53383">
    <property type="entry name" value="PLP-dependent transferases"/>
    <property type="match status" value="1"/>
</dbReference>
<sequence>MTNMEDSSVKFLSKVFDLLNDGDVFDSSDKCDSEKSMIDFRHPSELKKLIPFSLTDNIETQHDDDEIEKLCRDVIKFSVKTNNRNCHNQLFGGLNFYGLGAEWMTSALNTSQYTYEMAPVFTLIEEAVVNMSLQLFGFKNGDGILCPGGSTSNMYGIHTARQSKYPETRLKGNPEGLVIFTSEDAHYSILKGATFLGIGTKNLIAVKTNESGQMDVDDLEMKINDSIKNNLKPFLVNATCGTTVLGAFDDLNKIADVCERYNLWLHVDACLGGSAIFSRKHKHLLNGCERANSISWNPHKTMGVPLQCSLFMINQKGILHECNSSSATYLFQQDKFYDTSYDTGDKSLSCGRKVDAFKFWIMFKKHGMIGFEAMIDNAFEKASYFADQVKSREGFELVVPIQYTSICFYYVPEYMRKQEQRDETWWKGMSKVTAFIKEQMVMNGNLMLGYSPLASKNLGNFFRMVVTCQPLATYESMDFVLNEIEKIARKFEFHDHF</sequence>
<keyword evidence="5 7" id="KW-0456">Lyase</keyword>
<dbReference type="AlphaFoldDB" id="A0A9N9RXJ8"/>
<feature type="modified residue" description="N6-(pyridoxal phosphate)lysine" evidence="6">
    <location>
        <position position="300"/>
    </location>
</feature>
<evidence type="ECO:0000256" key="1">
    <source>
        <dbReference type="ARBA" id="ARBA00001933"/>
    </source>
</evidence>
<evidence type="ECO:0000313" key="9">
    <source>
        <dbReference type="Proteomes" id="UP001153620"/>
    </source>
</evidence>
<organism evidence="8 9">
    <name type="scientific">Chironomus riparius</name>
    <dbReference type="NCBI Taxonomy" id="315576"/>
    <lineage>
        <taxon>Eukaryota</taxon>
        <taxon>Metazoa</taxon>
        <taxon>Ecdysozoa</taxon>
        <taxon>Arthropoda</taxon>
        <taxon>Hexapoda</taxon>
        <taxon>Insecta</taxon>
        <taxon>Pterygota</taxon>
        <taxon>Neoptera</taxon>
        <taxon>Endopterygota</taxon>
        <taxon>Diptera</taxon>
        <taxon>Nematocera</taxon>
        <taxon>Chironomoidea</taxon>
        <taxon>Chironomidae</taxon>
        <taxon>Chironominae</taxon>
        <taxon>Chironomus</taxon>
    </lineage>
</organism>
<reference evidence="8" key="1">
    <citation type="submission" date="2022-01" db="EMBL/GenBank/DDBJ databases">
        <authorList>
            <person name="King R."/>
        </authorList>
    </citation>
    <scope>NUCLEOTIDE SEQUENCE</scope>
</reference>
<gene>
    <name evidence="8" type="ORF">CHIRRI_LOCUS8141</name>
</gene>
<dbReference type="EMBL" id="OU895878">
    <property type="protein sequence ID" value="CAG9805267.1"/>
    <property type="molecule type" value="Genomic_DNA"/>
</dbReference>
<keyword evidence="9" id="KW-1185">Reference proteome</keyword>
<dbReference type="GO" id="GO:0005737">
    <property type="term" value="C:cytoplasm"/>
    <property type="evidence" value="ECO:0007669"/>
    <property type="project" value="TreeGrafter"/>
</dbReference>
<dbReference type="PANTHER" id="PTHR45677:SF13">
    <property type="entry name" value="LP10922P"/>
    <property type="match status" value="1"/>
</dbReference>
<dbReference type="GO" id="GO:0016831">
    <property type="term" value="F:carboxy-lyase activity"/>
    <property type="evidence" value="ECO:0007669"/>
    <property type="project" value="UniProtKB-KW"/>
</dbReference>